<keyword evidence="2" id="KW-1185">Reference proteome</keyword>
<dbReference type="InterPro" id="IPR018743">
    <property type="entry name" value="DUF2292"/>
</dbReference>
<comment type="caution">
    <text evidence="1">The sequence shown here is derived from an EMBL/GenBank/DDBJ whole genome shotgun (WGS) entry which is preliminary data.</text>
</comment>
<reference evidence="1" key="2">
    <citation type="submission" date="2020-09" db="EMBL/GenBank/DDBJ databases">
        <authorList>
            <person name="Sun Q."/>
            <person name="Zhou Y."/>
        </authorList>
    </citation>
    <scope>NUCLEOTIDE SEQUENCE</scope>
    <source>
        <strain evidence="1">CGMCC 1.15179</strain>
    </source>
</reference>
<evidence type="ECO:0000313" key="2">
    <source>
        <dbReference type="Proteomes" id="UP000625210"/>
    </source>
</evidence>
<sequence length="64" mass="7417">MNDSLLSQLQVDRIIKALDGLKYGSVLITVHDEQIVQIDRTEKHRFSVESPRLSKRSSVRRPQK</sequence>
<dbReference type="EMBL" id="BMHQ01000011">
    <property type="protein sequence ID" value="GGE25455.1"/>
    <property type="molecule type" value="Genomic_DNA"/>
</dbReference>
<gene>
    <name evidence="1" type="ORF">GCM10011571_29530</name>
</gene>
<dbReference type="Proteomes" id="UP000625210">
    <property type="component" value="Unassembled WGS sequence"/>
</dbReference>
<proteinExistence type="predicted"/>
<protein>
    <recommendedName>
        <fullName evidence="3">DUF2292 domain-containing protein</fullName>
    </recommendedName>
</protein>
<organism evidence="1 2">
    <name type="scientific">Marinithermofilum abyssi</name>
    <dbReference type="NCBI Taxonomy" id="1571185"/>
    <lineage>
        <taxon>Bacteria</taxon>
        <taxon>Bacillati</taxon>
        <taxon>Bacillota</taxon>
        <taxon>Bacilli</taxon>
        <taxon>Bacillales</taxon>
        <taxon>Thermoactinomycetaceae</taxon>
        <taxon>Marinithermofilum</taxon>
    </lineage>
</organism>
<dbReference type="Pfam" id="PF10055">
    <property type="entry name" value="DUF2292"/>
    <property type="match status" value="1"/>
</dbReference>
<evidence type="ECO:0000313" key="1">
    <source>
        <dbReference type="EMBL" id="GGE25455.1"/>
    </source>
</evidence>
<dbReference type="RefSeq" id="WP_188648660.1">
    <property type="nucleotide sequence ID" value="NZ_BMHQ01000011.1"/>
</dbReference>
<evidence type="ECO:0008006" key="3">
    <source>
        <dbReference type="Google" id="ProtNLM"/>
    </source>
</evidence>
<dbReference type="AlphaFoldDB" id="A0A8J2YDD7"/>
<reference evidence="1" key="1">
    <citation type="journal article" date="2014" name="Int. J. Syst. Evol. Microbiol.">
        <title>Complete genome sequence of Corynebacterium casei LMG S-19264T (=DSM 44701T), isolated from a smear-ripened cheese.</title>
        <authorList>
            <consortium name="US DOE Joint Genome Institute (JGI-PGF)"/>
            <person name="Walter F."/>
            <person name="Albersmeier A."/>
            <person name="Kalinowski J."/>
            <person name="Ruckert C."/>
        </authorList>
    </citation>
    <scope>NUCLEOTIDE SEQUENCE</scope>
    <source>
        <strain evidence="1">CGMCC 1.15179</strain>
    </source>
</reference>
<accession>A0A8J2YDD7</accession>
<name>A0A8J2YDD7_9BACL</name>